<dbReference type="EMBL" id="JABURY010000019">
    <property type="protein sequence ID" value="MBC9131675.1"/>
    <property type="molecule type" value="Genomic_DNA"/>
</dbReference>
<keyword evidence="8" id="KW-0653">Protein transport</keyword>
<gene>
    <name evidence="11" type="ORF">FcAc13_10205</name>
</gene>
<keyword evidence="11" id="KW-0966">Cell projection</keyword>
<comment type="caution">
    <text evidence="11">The sequence shown here is derived from an EMBL/GenBank/DDBJ whole genome shotgun (WGS) entry which is preliminary data.</text>
</comment>
<keyword evidence="9" id="KW-1006">Bacterial flagellum protein export</keyword>
<dbReference type="SUPFAM" id="SSF160527">
    <property type="entry name" value="V-type ATPase subunit E-like"/>
    <property type="match status" value="1"/>
</dbReference>
<dbReference type="Pfam" id="PF02108">
    <property type="entry name" value="FliH"/>
    <property type="match status" value="1"/>
</dbReference>
<reference evidence="11 12" key="1">
    <citation type="submission" date="2020-06" db="EMBL/GenBank/DDBJ databases">
        <title>Frischella cerana isolated from Apis cerana gut homogenate.</title>
        <authorList>
            <person name="Wolter L.A."/>
            <person name="Suenami S."/>
            <person name="Miyazaki R."/>
        </authorList>
    </citation>
    <scope>NUCLEOTIDE SEQUENCE [LARGE SCALE GENOMIC DNA]</scope>
    <source>
        <strain evidence="11 12">Ac13</strain>
    </source>
</reference>
<dbReference type="PANTHER" id="PTHR34982:SF1">
    <property type="entry name" value="FLAGELLAR ASSEMBLY PROTEIN FLIH"/>
    <property type="match status" value="1"/>
</dbReference>
<evidence type="ECO:0000256" key="9">
    <source>
        <dbReference type="ARBA" id="ARBA00023225"/>
    </source>
</evidence>
<sequence>MYNQANSPLWQPLSFQDFSATVNSAVSIIAENDSALINPDQVPTTEGQVEIAIHPSDFELEQLKAAISAQAYQEGHALGQQEGFNVGQQSGYDEGYQIGLKQGLLQAEQQINEEKMKLVQSMASLLANFQLALNGLDDLIIPKLTDLALVAAQKMVGELPKTKYKQLSLTIKSLIQQFPLLVDPIQLHVNPEDIACVETILSKELNHYHWQLVVDPLIEPGGCKLITDKNEVDATLTSKWQTITDAVNRENT</sequence>
<dbReference type="Proteomes" id="UP000651208">
    <property type="component" value="Unassembled WGS sequence"/>
</dbReference>
<comment type="similarity">
    <text evidence="3">Belongs to the FliH family.</text>
</comment>
<dbReference type="PANTHER" id="PTHR34982">
    <property type="entry name" value="YOP PROTEINS TRANSLOCATION PROTEIN L"/>
    <property type="match status" value="1"/>
</dbReference>
<evidence type="ECO:0000313" key="11">
    <source>
        <dbReference type="EMBL" id="MBC9131675.1"/>
    </source>
</evidence>
<comment type="function">
    <text evidence="1">Needed for flagellar regrowth and assembly.</text>
</comment>
<keyword evidence="12" id="KW-1185">Reference proteome</keyword>
<evidence type="ECO:0000256" key="4">
    <source>
        <dbReference type="ARBA" id="ARBA00016507"/>
    </source>
</evidence>
<dbReference type="InterPro" id="IPR018035">
    <property type="entry name" value="Flagellar_FliH/T3SS_HrpE"/>
</dbReference>
<keyword evidence="11" id="KW-0969">Cilium</keyword>
<dbReference type="RefSeq" id="WP_187756115.1">
    <property type="nucleotide sequence ID" value="NZ_JABURY010000019.1"/>
</dbReference>
<name>A0ABR7QZV6_9GAMM</name>
<comment type="subcellular location">
    <subcellularLocation>
        <location evidence="2">Cytoplasm</location>
    </subcellularLocation>
</comment>
<evidence type="ECO:0000256" key="5">
    <source>
        <dbReference type="ARBA" id="ARBA00022448"/>
    </source>
</evidence>
<evidence type="ECO:0000259" key="10">
    <source>
        <dbReference type="Pfam" id="PF02108"/>
    </source>
</evidence>
<dbReference type="InterPro" id="IPR000563">
    <property type="entry name" value="Flag_FliH"/>
</dbReference>
<keyword evidence="5" id="KW-0813">Transport</keyword>
<keyword evidence="7" id="KW-1005">Bacterial flagellum biogenesis</keyword>
<accession>A0ABR7QZV6</accession>
<evidence type="ECO:0000256" key="1">
    <source>
        <dbReference type="ARBA" id="ARBA00003041"/>
    </source>
</evidence>
<evidence type="ECO:0000256" key="2">
    <source>
        <dbReference type="ARBA" id="ARBA00004496"/>
    </source>
</evidence>
<evidence type="ECO:0000256" key="7">
    <source>
        <dbReference type="ARBA" id="ARBA00022795"/>
    </source>
</evidence>
<organism evidence="11 12">
    <name type="scientific">Frischella japonica</name>
    <dbReference type="NCBI Taxonomy" id="2741544"/>
    <lineage>
        <taxon>Bacteria</taxon>
        <taxon>Pseudomonadati</taxon>
        <taxon>Pseudomonadota</taxon>
        <taxon>Gammaproteobacteria</taxon>
        <taxon>Orbales</taxon>
        <taxon>Orbaceae</taxon>
        <taxon>Frischella</taxon>
    </lineage>
</organism>
<proteinExistence type="inferred from homology"/>
<dbReference type="InterPro" id="IPR051472">
    <property type="entry name" value="T3SS_Stator/FliH"/>
</dbReference>
<evidence type="ECO:0000256" key="3">
    <source>
        <dbReference type="ARBA" id="ARBA00006602"/>
    </source>
</evidence>
<keyword evidence="6" id="KW-0963">Cytoplasm</keyword>
<evidence type="ECO:0000313" key="12">
    <source>
        <dbReference type="Proteomes" id="UP000651208"/>
    </source>
</evidence>
<protein>
    <recommendedName>
        <fullName evidence="4">Flagellar assembly protein FliH</fullName>
    </recommendedName>
</protein>
<evidence type="ECO:0000256" key="8">
    <source>
        <dbReference type="ARBA" id="ARBA00022927"/>
    </source>
</evidence>
<feature type="domain" description="Flagellar assembly protein FliH/Type III secretion system HrpE" evidence="10">
    <location>
        <begin position="118"/>
        <end position="243"/>
    </location>
</feature>
<dbReference type="PRINTS" id="PR01003">
    <property type="entry name" value="FLGFLIH"/>
</dbReference>
<keyword evidence="11" id="KW-0282">Flagellum</keyword>
<evidence type="ECO:0000256" key="6">
    <source>
        <dbReference type="ARBA" id="ARBA00022490"/>
    </source>
</evidence>